<evidence type="ECO:0000259" key="1">
    <source>
        <dbReference type="Pfam" id="PF00144"/>
    </source>
</evidence>
<dbReference type="EMBL" id="BNJF01000004">
    <property type="protein sequence ID" value="GHO48946.1"/>
    <property type="molecule type" value="Genomic_DNA"/>
</dbReference>
<evidence type="ECO:0000313" key="3">
    <source>
        <dbReference type="Proteomes" id="UP000612362"/>
    </source>
</evidence>
<dbReference type="PANTHER" id="PTHR43283:SF3">
    <property type="entry name" value="BETA-LACTAMASE FAMILY PROTEIN (AFU_ORTHOLOGUE AFUA_5G07500)"/>
    <property type="match status" value="1"/>
</dbReference>
<sequence length="414" mass="45161">MNESSYGQRGGLSQGRLERLSRALEGYVERGEFAGVTAMLYRHGELAYAAATGWQDREAQIPMQRDTIFRLASMTKPIIAAAALTLVEEGKLRLSDPVDAWLPELAQRMVMRDPHGSPDDVYPSPRAITLHDLLTYRLGLGWGKTSLGPSLLTLTAAPIAQALQIPNAQRLAPDAWLARIGEFPLAYEPGTRWLYHIASDILGILIARVTRKPLEVALRERIFEPLGMVDASFVVPAEKRSRLAVLYGPAPEGGLAVLDHPQTTGWAEPPLFASGGAGLVSTANDYLRFGRMLLGKGVLDGVRVLSHKTVEAMTTDYLTPEQHTHATFAMSTTEMWANRGFGYGVQVVTKQTGFGPSVGTFGWPGGLGTAWYVDPQEDLVALILLQYQNAIVAADWRSTIGGDFLTLTYQAIND</sequence>
<reference evidence="2" key="1">
    <citation type="submission" date="2020-10" db="EMBL/GenBank/DDBJ databases">
        <title>Taxonomic study of unclassified bacteria belonging to the class Ktedonobacteria.</title>
        <authorList>
            <person name="Yabe S."/>
            <person name="Wang C.M."/>
            <person name="Zheng Y."/>
            <person name="Sakai Y."/>
            <person name="Cavaletti L."/>
            <person name="Monciardini P."/>
            <person name="Donadio S."/>
        </authorList>
    </citation>
    <scope>NUCLEOTIDE SEQUENCE</scope>
    <source>
        <strain evidence="2">SOSP1-1</strain>
    </source>
</reference>
<keyword evidence="3" id="KW-1185">Reference proteome</keyword>
<accession>A0A8J3I7L2</accession>
<protein>
    <recommendedName>
        <fullName evidence="1">Beta-lactamase-related domain-containing protein</fullName>
    </recommendedName>
</protein>
<dbReference type="RefSeq" id="WP_220198085.1">
    <property type="nucleotide sequence ID" value="NZ_BNJF01000004.1"/>
</dbReference>
<dbReference type="AlphaFoldDB" id="A0A8J3I7L2"/>
<dbReference type="InterPro" id="IPR012338">
    <property type="entry name" value="Beta-lactam/transpept-like"/>
</dbReference>
<gene>
    <name evidence="2" type="ORF">KSX_71090</name>
</gene>
<dbReference type="Proteomes" id="UP000612362">
    <property type="component" value="Unassembled WGS sequence"/>
</dbReference>
<proteinExistence type="predicted"/>
<comment type="caution">
    <text evidence="2">The sequence shown here is derived from an EMBL/GenBank/DDBJ whole genome shotgun (WGS) entry which is preliminary data.</text>
</comment>
<evidence type="ECO:0000313" key="2">
    <source>
        <dbReference type="EMBL" id="GHO48946.1"/>
    </source>
</evidence>
<dbReference type="InterPro" id="IPR001466">
    <property type="entry name" value="Beta-lactam-related"/>
</dbReference>
<feature type="domain" description="Beta-lactamase-related" evidence="1">
    <location>
        <begin position="21"/>
        <end position="389"/>
    </location>
</feature>
<organism evidence="2 3">
    <name type="scientific">Ktedonospora formicarum</name>
    <dbReference type="NCBI Taxonomy" id="2778364"/>
    <lineage>
        <taxon>Bacteria</taxon>
        <taxon>Bacillati</taxon>
        <taxon>Chloroflexota</taxon>
        <taxon>Ktedonobacteria</taxon>
        <taxon>Ktedonobacterales</taxon>
        <taxon>Ktedonobacteraceae</taxon>
        <taxon>Ktedonospora</taxon>
    </lineage>
</organism>
<dbReference type="PANTHER" id="PTHR43283">
    <property type="entry name" value="BETA-LACTAMASE-RELATED"/>
    <property type="match status" value="1"/>
</dbReference>
<dbReference type="Pfam" id="PF00144">
    <property type="entry name" value="Beta-lactamase"/>
    <property type="match status" value="1"/>
</dbReference>
<dbReference type="Gene3D" id="3.40.710.10">
    <property type="entry name" value="DD-peptidase/beta-lactamase superfamily"/>
    <property type="match status" value="1"/>
</dbReference>
<name>A0A8J3I7L2_9CHLR</name>
<dbReference type="SUPFAM" id="SSF56601">
    <property type="entry name" value="beta-lactamase/transpeptidase-like"/>
    <property type="match status" value="1"/>
</dbReference>
<dbReference type="InterPro" id="IPR050789">
    <property type="entry name" value="Diverse_Enzym_Activities"/>
</dbReference>